<evidence type="ECO:0000313" key="3">
    <source>
        <dbReference type="Proteomes" id="UP001497623"/>
    </source>
</evidence>
<name>A0AAV2RRI5_MEGNR</name>
<gene>
    <name evidence="2" type="ORF">MNOR_LOCUS27420</name>
</gene>
<sequence>MFLKSHLQHYKMLILLILFFLHKEADAADSHLRKYISHKNYYDTARILDPNHIRTRYNGMDYNTRARYTGLRNDIGTSYIGIDNNLIPDHTIAQNNIGTKYTEQDKIPSSIKYILTELFTLVTTKENTLLTDIIDLVKYLETRLPTQLSEVMGLLRAIYVLIHEAVAVFVDQLPKDLSIVNYIFKFMSSVFSWRLIEDITKQLEDGQELYAIPQKMLSKLSADGTFSNDLLASVVGEPLIEIVSKLTTGAVETLGNITPLLHFEELINILVPDANQTSVNRTSESVSTSPGNMYEAYQSTLKLYPQLDELTTGTDNHHLSKSLFKVMTRLLKLIYKSH</sequence>
<reference evidence="2 3" key="1">
    <citation type="submission" date="2024-05" db="EMBL/GenBank/DDBJ databases">
        <authorList>
            <person name="Wallberg A."/>
        </authorList>
    </citation>
    <scope>NUCLEOTIDE SEQUENCE [LARGE SCALE GENOMIC DNA]</scope>
</reference>
<evidence type="ECO:0000256" key="1">
    <source>
        <dbReference type="SAM" id="SignalP"/>
    </source>
</evidence>
<dbReference type="Proteomes" id="UP001497623">
    <property type="component" value="Unassembled WGS sequence"/>
</dbReference>
<proteinExistence type="predicted"/>
<keyword evidence="3" id="KW-1185">Reference proteome</keyword>
<dbReference type="AlphaFoldDB" id="A0AAV2RRI5"/>
<protein>
    <submittedName>
        <fullName evidence="2">Uncharacterized protein</fullName>
    </submittedName>
</protein>
<evidence type="ECO:0000313" key="2">
    <source>
        <dbReference type="EMBL" id="CAL4134477.1"/>
    </source>
</evidence>
<dbReference type="EMBL" id="CAXKWB010028846">
    <property type="protein sequence ID" value="CAL4134477.1"/>
    <property type="molecule type" value="Genomic_DNA"/>
</dbReference>
<accession>A0AAV2RRI5</accession>
<feature type="signal peptide" evidence="1">
    <location>
        <begin position="1"/>
        <end position="27"/>
    </location>
</feature>
<keyword evidence="1" id="KW-0732">Signal</keyword>
<organism evidence="2 3">
    <name type="scientific">Meganyctiphanes norvegica</name>
    <name type="common">Northern krill</name>
    <name type="synonym">Thysanopoda norvegica</name>
    <dbReference type="NCBI Taxonomy" id="48144"/>
    <lineage>
        <taxon>Eukaryota</taxon>
        <taxon>Metazoa</taxon>
        <taxon>Ecdysozoa</taxon>
        <taxon>Arthropoda</taxon>
        <taxon>Crustacea</taxon>
        <taxon>Multicrustacea</taxon>
        <taxon>Malacostraca</taxon>
        <taxon>Eumalacostraca</taxon>
        <taxon>Eucarida</taxon>
        <taxon>Euphausiacea</taxon>
        <taxon>Euphausiidae</taxon>
        <taxon>Meganyctiphanes</taxon>
    </lineage>
</organism>
<comment type="caution">
    <text evidence="2">The sequence shown here is derived from an EMBL/GenBank/DDBJ whole genome shotgun (WGS) entry which is preliminary data.</text>
</comment>
<feature type="chain" id="PRO_5044010776" evidence="1">
    <location>
        <begin position="28"/>
        <end position="338"/>
    </location>
</feature>